<evidence type="ECO:0000256" key="11">
    <source>
        <dbReference type="SAM" id="MobiDB-lite"/>
    </source>
</evidence>
<keyword evidence="7" id="KW-0119">Carbohydrate metabolism</keyword>
<dbReference type="GO" id="GO:0008810">
    <property type="term" value="F:cellulase activity"/>
    <property type="evidence" value="ECO:0007669"/>
    <property type="project" value="UniProtKB-EC"/>
</dbReference>
<feature type="compositionally biased region" description="Low complexity" evidence="11">
    <location>
        <begin position="271"/>
        <end position="299"/>
    </location>
</feature>
<feature type="chain" id="PRO_5009445276" description="Cellulase" evidence="12">
    <location>
        <begin position="21"/>
        <end position="364"/>
    </location>
</feature>
<evidence type="ECO:0000259" key="13">
    <source>
        <dbReference type="PROSITE" id="PS51164"/>
    </source>
</evidence>
<keyword evidence="6" id="KW-0136">Cellulose degradation</keyword>
<dbReference type="PROSITE" id="PS00562">
    <property type="entry name" value="CBM1_1"/>
    <property type="match status" value="1"/>
</dbReference>
<dbReference type="STRING" id="914237.A0A1E1JU03"/>
<dbReference type="SUPFAM" id="SSF57180">
    <property type="entry name" value="Cellulose-binding domain"/>
    <property type="match status" value="1"/>
</dbReference>
<evidence type="ECO:0000256" key="2">
    <source>
        <dbReference type="ARBA" id="ARBA00007793"/>
    </source>
</evidence>
<dbReference type="Pfam" id="PF00734">
    <property type="entry name" value="CBM_1"/>
    <property type="match status" value="1"/>
</dbReference>
<sequence length="364" mass="36704">MVLSTKVLLALLPFYLGVNAQTVGKTTRYWDCCKASCSWTKKISLAPGATPVVACDAKGSPLTDFDAKSGCDGGGAFMSPDQMPWAVSEDLAYGFVAASIAGSNEAGTCCGCFELTFSSGPVLGKKMIVQSTNIGYDLGENHFDIAMPGGGFGIFNGCTAQWGSTAGWGQQYGGVASRDACDNIPEKLRAGCHWRFDWFKNADNPAVTFKPITCPAALTAKTGCVRQGEVPTGPVNVPIWDGGKGVPTTPKSSSTAAASTPTQPPTDKPATKPAATTSSSAATPTNPTAAGSAGNAGSAGHAGSGSAGSGSAGSGSAGGDGDDSCEAEEPLWAKCGGTGYTGSGECVAGATCKVINEYYSQCVQ</sequence>
<comment type="caution">
    <text evidence="14">The sequence shown here is derived from an EMBL/GenBank/DDBJ whole genome shotgun (WGS) entry which is preliminary data.</text>
</comment>
<keyword evidence="5" id="KW-0378">Hydrolase</keyword>
<dbReference type="InterPro" id="IPR036908">
    <property type="entry name" value="RlpA-like_sf"/>
</dbReference>
<dbReference type="Gene3D" id="2.40.40.10">
    <property type="entry name" value="RlpA-like domain"/>
    <property type="match status" value="1"/>
</dbReference>
<dbReference type="Proteomes" id="UP000178129">
    <property type="component" value="Unassembled WGS sequence"/>
</dbReference>
<evidence type="ECO:0000256" key="3">
    <source>
        <dbReference type="ARBA" id="ARBA00012601"/>
    </source>
</evidence>
<comment type="similarity">
    <text evidence="2">Belongs to the glycosyl hydrolase 45 (cellulase K) family.</text>
</comment>
<evidence type="ECO:0000256" key="7">
    <source>
        <dbReference type="ARBA" id="ARBA00023277"/>
    </source>
</evidence>
<evidence type="ECO:0000256" key="8">
    <source>
        <dbReference type="ARBA" id="ARBA00023295"/>
    </source>
</evidence>
<evidence type="ECO:0000256" key="4">
    <source>
        <dbReference type="ARBA" id="ARBA00022729"/>
    </source>
</evidence>
<evidence type="ECO:0000313" key="15">
    <source>
        <dbReference type="Proteomes" id="UP000178129"/>
    </source>
</evidence>
<keyword evidence="9" id="KW-0624">Polysaccharide degradation</keyword>
<feature type="domain" description="CBM1" evidence="13">
    <location>
        <begin position="327"/>
        <end position="363"/>
    </location>
</feature>
<accession>A0A1E1JU03</accession>
<dbReference type="InParanoid" id="A0A1E1JU03"/>
<gene>
    <name evidence="14" type="ORF">RCO7_04715</name>
</gene>
<dbReference type="PANTHER" id="PTHR39730:SF1">
    <property type="entry name" value="ENDOGLUCANASE 1"/>
    <property type="match status" value="1"/>
</dbReference>
<evidence type="ECO:0000256" key="10">
    <source>
        <dbReference type="PROSITE-ProRule" id="PRU10069"/>
    </source>
</evidence>
<dbReference type="PROSITE" id="PS01140">
    <property type="entry name" value="GLYCOSYL_HYDROL_F45"/>
    <property type="match status" value="1"/>
</dbReference>
<feature type="active site" description="Nucleophile" evidence="10">
    <location>
        <position position="31"/>
    </location>
</feature>
<evidence type="ECO:0000256" key="5">
    <source>
        <dbReference type="ARBA" id="ARBA00022801"/>
    </source>
</evidence>
<evidence type="ECO:0000256" key="9">
    <source>
        <dbReference type="ARBA" id="ARBA00023326"/>
    </source>
</evidence>
<name>A0A1E1JU03_9HELO</name>
<dbReference type="GO" id="GO:0030248">
    <property type="term" value="F:cellulose binding"/>
    <property type="evidence" value="ECO:0007669"/>
    <property type="project" value="InterPro"/>
</dbReference>
<reference evidence="15" key="1">
    <citation type="submission" date="2016-03" db="EMBL/GenBank/DDBJ databases">
        <authorList>
            <person name="Ploux O."/>
        </authorList>
    </citation>
    <scope>NUCLEOTIDE SEQUENCE [LARGE SCALE GENOMIC DNA]</scope>
    <source>
        <strain evidence="15">UK7</strain>
    </source>
</reference>
<comment type="catalytic activity">
    <reaction evidence="1 10">
        <text>Endohydrolysis of (1-&gt;4)-beta-D-glucosidic linkages in cellulose, lichenin and cereal beta-D-glucans.</text>
        <dbReference type="EC" id="3.2.1.4"/>
    </reaction>
</comment>
<dbReference type="InterPro" id="IPR000254">
    <property type="entry name" value="CBD"/>
</dbReference>
<organism evidence="14 15">
    <name type="scientific">Rhynchosporium graminicola</name>
    <dbReference type="NCBI Taxonomy" id="2792576"/>
    <lineage>
        <taxon>Eukaryota</taxon>
        <taxon>Fungi</taxon>
        <taxon>Dikarya</taxon>
        <taxon>Ascomycota</taxon>
        <taxon>Pezizomycotina</taxon>
        <taxon>Leotiomycetes</taxon>
        <taxon>Helotiales</taxon>
        <taxon>Ploettnerulaceae</taxon>
        <taxon>Rhynchosporium</taxon>
    </lineage>
</organism>
<dbReference type="Pfam" id="PF02015">
    <property type="entry name" value="Glyco_hydro_45"/>
    <property type="match status" value="1"/>
</dbReference>
<dbReference type="EC" id="3.2.1.4" evidence="3 10"/>
<feature type="compositionally biased region" description="Low complexity" evidence="11">
    <location>
        <begin position="247"/>
        <end position="261"/>
    </location>
</feature>
<keyword evidence="4 12" id="KW-0732">Signal</keyword>
<dbReference type="PROSITE" id="PS51164">
    <property type="entry name" value="CBM1_2"/>
    <property type="match status" value="1"/>
</dbReference>
<evidence type="ECO:0000256" key="6">
    <source>
        <dbReference type="ARBA" id="ARBA00023001"/>
    </source>
</evidence>
<keyword evidence="8" id="KW-0326">Glycosidase</keyword>
<dbReference type="InterPro" id="IPR000334">
    <property type="entry name" value="Glyco_hydro_45"/>
</dbReference>
<evidence type="ECO:0000313" key="14">
    <source>
        <dbReference type="EMBL" id="CZS89171.1"/>
    </source>
</evidence>
<feature type="signal peptide" evidence="12">
    <location>
        <begin position="1"/>
        <end position="20"/>
    </location>
</feature>
<keyword evidence="15" id="KW-1185">Reference proteome</keyword>
<protein>
    <recommendedName>
        <fullName evidence="3 10">Cellulase</fullName>
        <ecNumber evidence="3 10">3.2.1.4</ecNumber>
    </recommendedName>
</protein>
<dbReference type="AlphaFoldDB" id="A0A1E1JU03"/>
<feature type="region of interest" description="Disordered" evidence="11">
    <location>
        <begin position="227"/>
        <end position="325"/>
    </location>
</feature>
<dbReference type="EMBL" id="FJUW01000002">
    <property type="protein sequence ID" value="CZS89171.1"/>
    <property type="molecule type" value="Genomic_DNA"/>
</dbReference>
<dbReference type="InterPro" id="IPR035971">
    <property type="entry name" value="CBD_sf"/>
</dbReference>
<evidence type="ECO:0000256" key="12">
    <source>
        <dbReference type="SAM" id="SignalP"/>
    </source>
</evidence>
<dbReference type="SUPFAM" id="SSF50685">
    <property type="entry name" value="Barwin-like endoglucanases"/>
    <property type="match status" value="1"/>
</dbReference>
<dbReference type="PANTHER" id="PTHR39730">
    <property type="entry name" value="ENDOGLUCANASE 1"/>
    <property type="match status" value="1"/>
</dbReference>
<evidence type="ECO:0000256" key="1">
    <source>
        <dbReference type="ARBA" id="ARBA00000966"/>
    </source>
</evidence>
<proteinExistence type="inferred from homology"/>
<dbReference type="InterPro" id="IPR052288">
    <property type="entry name" value="GH45_Enzymes"/>
</dbReference>
<dbReference type="GO" id="GO:0005576">
    <property type="term" value="C:extracellular region"/>
    <property type="evidence" value="ECO:0007669"/>
    <property type="project" value="InterPro"/>
</dbReference>
<dbReference type="GO" id="GO:0030245">
    <property type="term" value="P:cellulose catabolic process"/>
    <property type="evidence" value="ECO:0007669"/>
    <property type="project" value="UniProtKB-KW"/>
</dbReference>
<dbReference type="SMART" id="SM00236">
    <property type="entry name" value="fCBD"/>
    <property type="match status" value="1"/>
</dbReference>
<feature type="compositionally biased region" description="Gly residues" evidence="11">
    <location>
        <begin position="300"/>
        <end position="319"/>
    </location>
</feature>